<evidence type="ECO:0000256" key="5">
    <source>
        <dbReference type="SAM" id="Phobius"/>
    </source>
</evidence>
<dbReference type="Gene3D" id="1.20.120.1630">
    <property type="match status" value="1"/>
</dbReference>
<dbReference type="EMBL" id="QGQD01000055">
    <property type="protein sequence ID" value="TLD00445.1"/>
    <property type="molecule type" value="Genomic_DNA"/>
</dbReference>
<evidence type="ECO:0000313" key="7">
    <source>
        <dbReference type="Proteomes" id="UP000306509"/>
    </source>
</evidence>
<dbReference type="GO" id="GO:0004671">
    <property type="term" value="F:protein C-terminal S-isoprenylcysteine carboxyl O-methyltransferase activity"/>
    <property type="evidence" value="ECO:0007669"/>
    <property type="project" value="InterPro"/>
</dbReference>
<evidence type="ECO:0000256" key="1">
    <source>
        <dbReference type="ARBA" id="ARBA00004141"/>
    </source>
</evidence>
<dbReference type="RefSeq" id="WP_243133033.1">
    <property type="nucleotide sequence ID" value="NZ_QGQD01000055.1"/>
</dbReference>
<organism evidence="6 7">
    <name type="scientific">Robinsoniella peoriensis</name>
    <dbReference type="NCBI Taxonomy" id="180332"/>
    <lineage>
        <taxon>Bacteria</taxon>
        <taxon>Bacillati</taxon>
        <taxon>Bacillota</taxon>
        <taxon>Clostridia</taxon>
        <taxon>Lachnospirales</taxon>
        <taxon>Lachnospiraceae</taxon>
        <taxon>Robinsoniella</taxon>
    </lineage>
</organism>
<protein>
    <recommendedName>
        <fullName evidence="8">Steroid 5-alpha reductase C-terminal domain-containing protein</fullName>
    </recommendedName>
</protein>
<keyword evidence="7" id="KW-1185">Reference proteome</keyword>
<keyword evidence="3 5" id="KW-1133">Transmembrane helix</keyword>
<evidence type="ECO:0000313" key="6">
    <source>
        <dbReference type="EMBL" id="TLD00445.1"/>
    </source>
</evidence>
<dbReference type="AlphaFoldDB" id="A0A4U8Q6E1"/>
<evidence type="ECO:0000256" key="4">
    <source>
        <dbReference type="ARBA" id="ARBA00023136"/>
    </source>
</evidence>
<comment type="caution">
    <text evidence="6">The sequence shown here is derived from an EMBL/GenBank/DDBJ whole genome shotgun (WGS) entry which is preliminary data.</text>
</comment>
<name>A0A4U8Q6E1_9FIRM</name>
<dbReference type="STRING" id="180332.GCA_000797495_04121"/>
<sequence>MRMSIMQISGVIILICFYGAYFSKMLFQRKKGIKTNQMGKGKKDFVTLLVERVLGVLTVLIVFFELGSILKGTHWYFNEFIRIAGIIAAAAGVVIFIIAMWTMRDSWRAGIPDQEDTSMITEGIYKYSRNPAFLGFDLMYLGILTAFFNPVLLAVTVCTILMLHLQILQEEKYLEIVFGEEYLVYKQITGRYFCFF</sequence>
<feature type="transmembrane region" description="Helical" evidence="5">
    <location>
        <begin position="6"/>
        <end position="27"/>
    </location>
</feature>
<accession>A0A4U8Q6E1</accession>
<dbReference type="Proteomes" id="UP000306509">
    <property type="component" value="Unassembled WGS sequence"/>
</dbReference>
<feature type="transmembrane region" description="Helical" evidence="5">
    <location>
        <begin position="80"/>
        <end position="101"/>
    </location>
</feature>
<keyword evidence="2 5" id="KW-0812">Transmembrane</keyword>
<evidence type="ECO:0000256" key="2">
    <source>
        <dbReference type="ARBA" id="ARBA00022692"/>
    </source>
</evidence>
<dbReference type="PANTHER" id="PTHR12714:SF9">
    <property type="entry name" value="PROTEIN-S-ISOPRENYLCYSTEINE O-METHYLTRANSFERASE"/>
    <property type="match status" value="1"/>
</dbReference>
<keyword evidence="4 5" id="KW-0472">Membrane</keyword>
<reference evidence="6 7" key="1">
    <citation type="journal article" date="2019" name="Anaerobe">
        <title>Detection of Robinsoniella peoriensis in multiple bone samples of a trauma patient.</title>
        <authorList>
            <person name="Schrottner P."/>
            <person name="Hartwich K."/>
            <person name="Bunk B."/>
            <person name="Schober I."/>
            <person name="Helbig S."/>
            <person name="Rudolph W.W."/>
            <person name="Gunzer F."/>
        </authorList>
    </citation>
    <scope>NUCLEOTIDE SEQUENCE [LARGE SCALE GENOMIC DNA]</scope>
    <source>
        <strain evidence="6 7">DSM 106044</strain>
    </source>
</reference>
<evidence type="ECO:0000256" key="3">
    <source>
        <dbReference type="ARBA" id="ARBA00022989"/>
    </source>
</evidence>
<dbReference type="GO" id="GO:0016020">
    <property type="term" value="C:membrane"/>
    <property type="evidence" value="ECO:0007669"/>
    <property type="project" value="UniProtKB-SubCell"/>
</dbReference>
<proteinExistence type="predicted"/>
<dbReference type="PANTHER" id="PTHR12714">
    <property type="entry name" value="PROTEIN-S ISOPRENYLCYSTEINE O-METHYLTRANSFERASE"/>
    <property type="match status" value="1"/>
</dbReference>
<comment type="subcellular location">
    <subcellularLocation>
        <location evidence="1">Membrane</location>
        <topology evidence="1">Multi-pass membrane protein</topology>
    </subcellularLocation>
</comment>
<gene>
    <name evidence="6" type="ORF">DSM106044_02756</name>
</gene>
<dbReference type="Pfam" id="PF04140">
    <property type="entry name" value="ICMT"/>
    <property type="match status" value="1"/>
</dbReference>
<dbReference type="InterPro" id="IPR007269">
    <property type="entry name" value="ICMT_MeTrfase"/>
</dbReference>
<feature type="transmembrane region" description="Helical" evidence="5">
    <location>
        <begin position="138"/>
        <end position="165"/>
    </location>
</feature>
<feature type="transmembrane region" description="Helical" evidence="5">
    <location>
        <begin position="48"/>
        <end position="68"/>
    </location>
</feature>
<evidence type="ECO:0008006" key="8">
    <source>
        <dbReference type="Google" id="ProtNLM"/>
    </source>
</evidence>